<dbReference type="Proteomes" id="UP000005408">
    <property type="component" value="Unassembled WGS sequence"/>
</dbReference>
<dbReference type="InterPro" id="IPR042635">
    <property type="entry name" value="MEGF10/SREC1/2-like"/>
</dbReference>
<sequence length="561" mass="61562">MKQCKACVGRFGDHCNKTCPEGHYGIGCNNKCACDNNLCDKVLGCPIIATENGNLFPVIDKKRRYLRIILHLALSLSAFITVVLVGVLLRIAYRLKRGEGTRNDRSNGTNVGNMMMADSSAVYAAVVCTNRTPIQGVQQNDEIIIPECCTDFVYNNTLKQCIAYVGSFGTNCSQSCPHGYYGRRCRKTCSCNIILCDNVLGCPEAASDEGIMASSLVRYSDVGHPMTPPELVVEQKDVIYVNMTMLQKLDKERFLTTCCGNDEYINIHNNDDTIRKICEACHGLPCRKFPHGYYGEQCIETCSCGTELCDDVLGCVTTEDVFSVLACVGRFGVHCNNICPEGHYGIGCNNRCVCENNLCDKVLGCLINATAFITIVLVGVLLRIAYRLKRGEGTRNDRSNETNVGNMMMADSSAVYAAVVCTNRTPIQGVQQNDEISAEDLENGICDRIIPQCCTGFVYNDTLMQCIACVGRFGTNCSQSCPQVYYGRRCSQTCSCNITLCDNVLGCSEAASDEGMMASSLVGYSDVGHPMNPPELVVEENDVIYVNTMMLQKLNNKRGRD</sequence>
<protein>
    <submittedName>
        <fullName evidence="3">Uncharacterized protein</fullName>
    </submittedName>
</protein>
<organism evidence="3 4">
    <name type="scientific">Magallana gigas</name>
    <name type="common">Pacific oyster</name>
    <name type="synonym">Crassostrea gigas</name>
    <dbReference type="NCBI Taxonomy" id="29159"/>
    <lineage>
        <taxon>Eukaryota</taxon>
        <taxon>Metazoa</taxon>
        <taxon>Spiralia</taxon>
        <taxon>Lophotrochozoa</taxon>
        <taxon>Mollusca</taxon>
        <taxon>Bivalvia</taxon>
        <taxon>Autobranchia</taxon>
        <taxon>Pteriomorphia</taxon>
        <taxon>Ostreida</taxon>
        <taxon>Ostreoidea</taxon>
        <taxon>Ostreidae</taxon>
        <taxon>Magallana</taxon>
    </lineage>
</organism>
<keyword evidence="2" id="KW-0812">Transmembrane</keyword>
<evidence type="ECO:0000256" key="2">
    <source>
        <dbReference type="SAM" id="Phobius"/>
    </source>
</evidence>
<keyword evidence="1" id="KW-0245">EGF-like domain</keyword>
<dbReference type="AlphaFoldDB" id="A0A8W8KK65"/>
<evidence type="ECO:0000313" key="4">
    <source>
        <dbReference type="Proteomes" id="UP000005408"/>
    </source>
</evidence>
<evidence type="ECO:0000313" key="3">
    <source>
        <dbReference type="EnsemblMetazoa" id="G23931.1:cds"/>
    </source>
</evidence>
<keyword evidence="2" id="KW-0472">Membrane</keyword>
<feature type="transmembrane region" description="Helical" evidence="2">
    <location>
        <begin position="366"/>
        <end position="386"/>
    </location>
</feature>
<accession>A0A8W8KK65</accession>
<keyword evidence="2" id="KW-1133">Transmembrane helix</keyword>
<feature type="transmembrane region" description="Helical" evidence="2">
    <location>
        <begin position="68"/>
        <end position="93"/>
    </location>
</feature>
<dbReference type="PANTHER" id="PTHR24043:SF8">
    <property type="entry name" value="EGF-LIKE DOMAIN-CONTAINING PROTEIN"/>
    <property type="match status" value="1"/>
</dbReference>
<dbReference type="GO" id="GO:0005044">
    <property type="term" value="F:scavenger receptor activity"/>
    <property type="evidence" value="ECO:0007669"/>
    <property type="project" value="InterPro"/>
</dbReference>
<dbReference type="PANTHER" id="PTHR24043">
    <property type="entry name" value="SCAVENGER RECEPTOR CLASS F"/>
    <property type="match status" value="1"/>
</dbReference>
<keyword evidence="4" id="KW-1185">Reference proteome</keyword>
<evidence type="ECO:0000256" key="1">
    <source>
        <dbReference type="ARBA" id="ARBA00022536"/>
    </source>
</evidence>
<name>A0A8W8KK65_MAGGI</name>
<proteinExistence type="predicted"/>
<reference evidence="3" key="1">
    <citation type="submission" date="2022-08" db="UniProtKB">
        <authorList>
            <consortium name="EnsemblMetazoa"/>
        </authorList>
    </citation>
    <scope>IDENTIFICATION</scope>
    <source>
        <strain evidence="3">05x7-T-G4-1.051#20</strain>
    </source>
</reference>
<dbReference type="EnsemblMetazoa" id="G23931.1">
    <property type="protein sequence ID" value="G23931.1:cds"/>
    <property type="gene ID" value="G23931"/>
</dbReference>
<dbReference type="Gene3D" id="2.170.300.10">
    <property type="entry name" value="Tie2 ligand-binding domain superfamily"/>
    <property type="match status" value="3"/>
</dbReference>